<name>A0A090WFX4_NONUL</name>
<dbReference type="AlphaFoldDB" id="A0A090WFX4"/>
<organism evidence="1 2">
    <name type="scientific">Nonlabens ulvanivorans</name>
    <name type="common">Persicivirga ulvanivorans</name>
    <dbReference type="NCBI Taxonomy" id="906888"/>
    <lineage>
        <taxon>Bacteria</taxon>
        <taxon>Pseudomonadati</taxon>
        <taxon>Bacteroidota</taxon>
        <taxon>Flavobacteriia</taxon>
        <taxon>Flavobacteriales</taxon>
        <taxon>Flavobacteriaceae</taxon>
        <taxon>Nonlabens</taxon>
    </lineage>
</organism>
<reference evidence="1 2" key="1">
    <citation type="journal article" date="2014" name="Genome Announc.">
        <title>Draft Genome Sequences of Marine Flavobacterium Nonlabens Strains NR17, NR24, NR27, NR32, NR33, and Ara13.</title>
        <authorList>
            <person name="Nakanishi M."/>
            <person name="Meirelles P."/>
            <person name="Suzuki R."/>
            <person name="Takatani N."/>
            <person name="Mino S."/>
            <person name="Suda W."/>
            <person name="Oshima K."/>
            <person name="Hattori M."/>
            <person name="Ohkuma M."/>
            <person name="Hosokawa M."/>
            <person name="Miyashita K."/>
            <person name="Thompson F.L."/>
            <person name="Niwa A."/>
            <person name="Sawabe T."/>
            <person name="Sawabe T."/>
        </authorList>
    </citation>
    <scope>NUCLEOTIDE SEQUENCE [LARGE SCALE GENOMIC DNA]</scope>
    <source>
        <strain evidence="2">JCM19275</strain>
    </source>
</reference>
<comment type="caution">
    <text evidence="1">The sequence shown here is derived from an EMBL/GenBank/DDBJ whole genome shotgun (WGS) entry which is preliminary data.</text>
</comment>
<gene>
    <name evidence="1" type="ORF">JCM19275_3169</name>
</gene>
<sequence>MNPSEIVKMSYIIQDFLIQNNLGDAKPKDLIPVLIEKGYFKNDHRYGLHLLNVLRELDEKNLLYLLPQVRVERKEKNRYWFFNVVEI</sequence>
<evidence type="ECO:0000313" key="1">
    <source>
        <dbReference type="EMBL" id="GAL74314.1"/>
    </source>
</evidence>
<dbReference type="Proteomes" id="UP000029647">
    <property type="component" value="Unassembled WGS sequence"/>
</dbReference>
<dbReference type="EMBL" id="BBNT01000002">
    <property type="protein sequence ID" value="GAL74314.1"/>
    <property type="molecule type" value="Genomic_DNA"/>
</dbReference>
<accession>A0A090WFX4</accession>
<protein>
    <submittedName>
        <fullName evidence="1">Uncharacterized protein</fullName>
    </submittedName>
</protein>
<evidence type="ECO:0000313" key="2">
    <source>
        <dbReference type="Proteomes" id="UP000029647"/>
    </source>
</evidence>
<proteinExistence type="predicted"/>